<dbReference type="Gene3D" id="3.20.20.140">
    <property type="entry name" value="Metal-dependent hydrolases"/>
    <property type="match status" value="1"/>
</dbReference>
<keyword evidence="2" id="KW-0479">Metal-binding</keyword>
<dbReference type="PANTHER" id="PTHR46124:SF2">
    <property type="entry name" value="D-AMINOACYL-TRNA DEACYLASE"/>
    <property type="match status" value="1"/>
</dbReference>
<dbReference type="RefSeq" id="WP_377152773.1">
    <property type="nucleotide sequence ID" value="NZ_JBHSAF010000014.1"/>
</dbReference>
<comment type="similarity">
    <text evidence="1">Belongs to the metallo-dependent hydrolases superfamily. TatD-type hydrolase family.</text>
</comment>
<keyword evidence="3 4" id="KW-0378">Hydrolase</keyword>
<dbReference type="InterPro" id="IPR015991">
    <property type="entry name" value="TatD/YcfH-like"/>
</dbReference>
<evidence type="ECO:0000256" key="2">
    <source>
        <dbReference type="ARBA" id="ARBA00022723"/>
    </source>
</evidence>
<dbReference type="GO" id="GO:0016787">
    <property type="term" value="F:hydrolase activity"/>
    <property type="evidence" value="ECO:0007669"/>
    <property type="project" value="UniProtKB-KW"/>
</dbReference>
<protein>
    <submittedName>
        <fullName evidence="4">TatD family hydrolase</fullName>
        <ecNumber evidence="4">3.1.-.-</ecNumber>
    </submittedName>
</protein>
<dbReference type="InterPro" id="IPR001130">
    <property type="entry name" value="TatD-like"/>
</dbReference>
<dbReference type="Proteomes" id="UP001595692">
    <property type="component" value="Unassembled WGS sequence"/>
</dbReference>
<accession>A0ABV8CPR3</accession>
<proteinExistence type="inferred from homology"/>
<dbReference type="PROSITE" id="PS01090">
    <property type="entry name" value="TATD_2"/>
    <property type="match status" value="1"/>
</dbReference>
<evidence type="ECO:0000313" key="4">
    <source>
        <dbReference type="EMBL" id="MFC3914172.1"/>
    </source>
</evidence>
<organism evidence="4 5">
    <name type="scientific">Pseudaeromonas sharmana</name>
    <dbReference type="NCBI Taxonomy" id="328412"/>
    <lineage>
        <taxon>Bacteria</taxon>
        <taxon>Pseudomonadati</taxon>
        <taxon>Pseudomonadota</taxon>
        <taxon>Gammaproteobacteria</taxon>
        <taxon>Aeromonadales</taxon>
        <taxon>Aeromonadaceae</taxon>
        <taxon>Pseudaeromonas</taxon>
    </lineage>
</organism>
<evidence type="ECO:0000256" key="1">
    <source>
        <dbReference type="ARBA" id="ARBA00009275"/>
    </source>
</evidence>
<dbReference type="InterPro" id="IPR018228">
    <property type="entry name" value="DNase_TatD-rel_CS"/>
</dbReference>
<dbReference type="PIRSF" id="PIRSF005902">
    <property type="entry name" value="DNase_TatD"/>
    <property type="match status" value="1"/>
</dbReference>
<evidence type="ECO:0000313" key="5">
    <source>
        <dbReference type="Proteomes" id="UP001595692"/>
    </source>
</evidence>
<reference evidence="5" key="1">
    <citation type="journal article" date="2019" name="Int. J. Syst. Evol. Microbiol.">
        <title>The Global Catalogue of Microorganisms (GCM) 10K type strain sequencing project: providing services to taxonomists for standard genome sequencing and annotation.</title>
        <authorList>
            <consortium name="The Broad Institute Genomics Platform"/>
            <consortium name="The Broad Institute Genome Sequencing Center for Infectious Disease"/>
            <person name="Wu L."/>
            <person name="Ma J."/>
        </authorList>
    </citation>
    <scope>NUCLEOTIDE SEQUENCE [LARGE SCALE GENOMIC DNA]</scope>
    <source>
        <strain evidence="5">CCUG 54939</strain>
    </source>
</reference>
<evidence type="ECO:0000256" key="3">
    <source>
        <dbReference type="ARBA" id="ARBA00022801"/>
    </source>
</evidence>
<dbReference type="EMBL" id="JBHSAF010000014">
    <property type="protein sequence ID" value="MFC3914172.1"/>
    <property type="molecule type" value="Genomic_DNA"/>
</dbReference>
<sequence>MLLVDSHCHLDRLDFNQRHVDVADVLRKAQARGVSHCLCVSVTLTQFPAMLAAIAPFQQVFASCGVHPLDQETPWSVEQLTTLAADARVVAIGETGLDYFYHPEHKQVQQEAFRSHVRVAKALGKPLIIHTRDAQEDTLQILREEGADAVGGVLHCFTEDWAMAEAAMALGFYISISGIVTFRNADRLRDVTRRLPADRLLIETDSPYLAPIPHRGQENQPAYVRDVAEYVAWLRNTSVEEIARITSENFFRLFPLAKP</sequence>
<dbReference type="NCBIfam" id="TIGR00010">
    <property type="entry name" value="YchF/TatD family DNA exonuclease"/>
    <property type="match status" value="1"/>
</dbReference>
<keyword evidence="5" id="KW-1185">Reference proteome</keyword>
<dbReference type="PANTHER" id="PTHR46124">
    <property type="entry name" value="D-AMINOACYL-TRNA DEACYLASE"/>
    <property type="match status" value="1"/>
</dbReference>
<dbReference type="CDD" id="cd01310">
    <property type="entry name" value="TatD_DNAse"/>
    <property type="match status" value="1"/>
</dbReference>
<comment type="caution">
    <text evidence="4">The sequence shown here is derived from an EMBL/GenBank/DDBJ whole genome shotgun (WGS) entry which is preliminary data.</text>
</comment>
<name>A0ABV8CPR3_9GAMM</name>
<dbReference type="InterPro" id="IPR032466">
    <property type="entry name" value="Metal_Hydrolase"/>
</dbReference>
<dbReference type="EC" id="3.1.-.-" evidence="4"/>
<dbReference type="SUPFAM" id="SSF51556">
    <property type="entry name" value="Metallo-dependent hydrolases"/>
    <property type="match status" value="1"/>
</dbReference>
<dbReference type="PROSITE" id="PS01137">
    <property type="entry name" value="TATD_1"/>
    <property type="match status" value="1"/>
</dbReference>
<gene>
    <name evidence="4" type="ORF">ACFOSS_11910</name>
</gene>
<dbReference type="Pfam" id="PF01026">
    <property type="entry name" value="TatD_DNase"/>
    <property type="match status" value="1"/>
</dbReference>